<sequence>MTTGSDIAQRCETEGIDLVRLLFVTPNGKIRAQSVASTDVAAAVDTGVPASKLVHAYNALGFRDKSGRFDAAGEVLLCPDPETFRTLPYAERCGGLLCDVQTLDGDQWAVDPRSTLHSLLKRLSSTGLAPSVAFESEFHLFVEDGDELVPADGRGVYDTESTRDTHEFVLAVRDTLSEQGIAVRKYYPEWGAGKHEVVVDHGPALAAADKHVLFKETVNSVAANHGYQATFLPKPATHSTNGCHIHLSLWDGSTNQFAGSDGISQTAASFIAGVLEHASGLTALTAGTVNSYARLRPQVGATAFTCWGYGNREALVRIPGHAPNDTDAVRIEYRAADNTANPYIALIGLLAAGLDGIDRELTPPEPVDSDPGAMSADERDQRTIERLPTTLNEALTALADNDVLRTALGEELSRTYLDVKRSHWKAFTESAATWERDRLKSVY</sequence>
<organism evidence="6 7">
    <name type="scientific">Halocatena pleomorpha</name>
    <dbReference type="NCBI Taxonomy" id="1785090"/>
    <lineage>
        <taxon>Archaea</taxon>
        <taxon>Methanobacteriati</taxon>
        <taxon>Methanobacteriota</taxon>
        <taxon>Stenosarchaea group</taxon>
        <taxon>Halobacteria</taxon>
        <taxon>Halobacteriales</taxon>
        <taxon>Natronomonadaceae</taxon>
        <taxon>Halocatena</taxon>
    </lineage>
</organism>
<proteinExistence type="inferred from homology"/>
<dbReference type="GO" id="GO:0006542">
    <property type="term" value="P:glutamine biosynthetic process"/>
    <property type="evidence" value="ECO:0007669"/>
    <property type="project" value="InterPro"/>
</dbReference>
<dbReference type="RefSeq" id="WP_124953749.1">
    <property type="nucleotide sequence ID" value="NZ_RRCH01000004.1"/>
</dbReference>
<dbReference type="InterPro" id="IPR014746">
    <property type="entry name" value="Gln_synth/guanido_kin_cat_dom"/>
</dbReference>
<dbReference type="GO" id="GO:0004356">
    <property type="term" value="F:glutamine synthetase activity"/>
    <property type="evidence" value="ECO:0007669"/>
    <property type="project" value="InterPro"/>
</dbReference>
<dbReference type="SUPFAM" id="SSF55931">
    <property type="entry name" value="Glutamine synthetase/guanido kinase"/>
    <property type="match status" value="1"/>
</dbReference>
<accession>A0A3P3RHZ1</accession>
<dbReference type="InterPro" id="IPR008146">
    <property type="entry name" value="Gln_synth_cat_dom"/>
</dbReference>
<name>A0A3P3RHZ1_9EURY</name>
<dbReference type="SMART" id="SM01230">
    <property type="entry name" value="Gln-synt_C"/>
    <property type="match status" value="1"/>
</dbReference>
<feature type="region of interest" description="Disordered" evidence="4">
    <location>
        <begin position="360"/>
        <end position="380"/>
    </location>
</feature>
<dbReference type="SUPFAM" id="SSF54368">
    <property type="entry name" value="Glutamine synthetase, N-terminal domain"/>
    <property type="match status" value="1"/>
</dbReference>
<dbReference type="Gene3D" id="3.10.20.70">
    <property type="entry name" value="Glutamine synthetase, N-terminal domain"/>
    <property type="match status" value="1"/>
</dbReference>
<comment type="similarity">
    <text evidence="2 3">Belongs to the glutamine synthetase family.</text>
</comment>
<gene>
    <name evidence="6" type="ORF">EIK79_03435</name>
</gene>
<evidence type="ECO:0000256" key="3">
    <source>
        <dbReference type="RuleBase" id="RU000384"/>
    </source>
</evidence>
<evidence type="ECO:0000256" key="4">
    <source>
        <dbReference type="SAM" id="MobiDB-lite"/>
    </source>
</evidence>
<reference evidence="6 7" key="1">
    <citation type="submission" date="2018-11" db="EMBL/GenBank/DDBJ databases">
        <title>Taxonoimc description of Halomarina strain SPP-AMP-1.</title>
        <authorList>
            <person name="Pal Y."/>
            <person name="Srinivasana K."/>
            <person name="Verma A."/>
            <person name="Kumar P."/>
        </authorList>
    </citation>
    <scope>NUCLEOTIDE SEQUENCE [LARGE SCALE GENOMIC DNA]</scope>
    <source>
        <strain evidence="6 7">SPP-AMP-1</strain>
    </source>
</reference>
<dbReference type="OrthoDB" id="36124at2157"/>
<dbReference type="PANTHER" id="PTHR43785">
    <property type="entry name" value="GAMMA-GLUTAMYLPUTRESCINE SYNTHETASE"/>
    <property type="match status" value="1"/>
</dbReference>
<dbReference type="PANTHER" id="PTHR43785:SF2">
    <property type="entry name" value="TYPE-1 GLUTAMINE SYNTHETASE 1"/>
    <property type="match status" value="1"/>
</dbReference>
<evidence type="ECO:0000256" key="2">
    <source>
        <dbReference type="PROSITE-ProRule" id="PRU01331"/>
    </source>
</evidence>
<dbReference type="InterPro" id="IPR054669">
    <property type="entry name" value="GGputSyn"/>
</dbReference>
<dbReference type="InterPro" id="IPR036651">
    <property type="entry name" value="Gln_synt_N_sf"/>
</dbReference>
<dbReference type="Gene3D" id="3.30.590.10">
    <property type="entry name" value="Glutamine synthetase/guanido kinase, catalytic domain"/>
    <property type="match status" value="1"/>
</dbReference>
<dbReference type="Proteomes" id="UP000282322">
    <property type="component" value="Unassembled WGS sequence"/>
</dbReference>
<dbReference type="EMBL" id="RRCH01000004">
    <property type="protein sequence ID" value="RRJ33091.1"/>
    <property type="molecule type" value="Genomic_DNA"/>
</dbReference>
<dbReference type="AlphaFoldDB" id="A0A3P3RHZ1"/>
<dbReference type="Pfam" id="PF00120">
    <property type="entry name" value="Gln-synt_C"/>
    <property type="match status" value="1"/>
</dbReference>
<dbReference type="PROSITE" id="PS51987">
    <property type="entry name" value="GS_CATALYTIC"/>
    <property type="match status" value="1"/>
</dbReference>
<evidence type="ECO:0000313" key="6">
    <source>
        <dbReference type="EMBL" id="RRJ33091.1"/>
    </source>
</evidence>
<comment type="caution">
    <text evidence="6">The sequence shown here is derived from an EMBL/GenBank/DDBJ whole genome shotgun (WGS) entry which is preliminary data.</text>
</comment>
<evidence type="ECO:0000313" key="7">
    <source>
        <dbReference type="Proteomes" id="UP000282322"/>
    </source>
</evidence>
<evidence type="ECO:0000256" key="1">
    <source>
        <dbReference type="ARBA" id="ARBA00022598"/>
    </source>
</evidence>
<evidence type="ECO:0000259" key="5">
    <source>
        <dbReference type="PROSITE" id="PS51987"/>
    </source>
</evidence>
<feature type="domain" description="GS catalytic" evidence="5">
    <location>
        <begin position="112"/>
        <end position="443"/>
    </location>
</feature>
<dbReference type="NCBIfam" id="NF045547">
    <property type="entry name" value="GGputSyn"/>
    <property type="match status" value="1"/>
</dbReference>
<keyword evidence="7" id="KW-1185">Reference proteome</keyword>
<protein>
    <submittedName>
        <fullName evidence="6">Glutamine synthetase</fullName>
    </submittedName>
</protein>
<keyword evidence="1" id="KW-0436">Ligase</keyword>